<dbReference type="EMBL" id="JAUTXU010000203">
    <property type="protein sequence ID" value="KAK3698993.1"/>
    <property type="molecule type" value="Genomic_DNA"/>
</dbReference>
<keyword evidence="2" id="KW-1185">Reference proteome</keyword>
<name>A0ACC3MM80_9PEZI</name>
<organism evidence="1 2">
    <name type="scientific">Vermiconidia calcicola</name>
    <dbReference type="NCBI Taxonomy" id="1690605"/>
    <lineage>
        <taxon>Eukaryota</taxon>
        <taxon>Fungi</taxon>
        <taxon>Dikarya</taxon>
        <taxon>Ascomycota</taxon>
        <taxon>Pezizomycotina</taxon>
        <taxon>Dothideomycetes</taxon>
        <taxon>Dothideomycetidae</taxon>
        <taxon>Mycosphaerellales</taxon>
        <taxon>Extremaceae</taxon>
        <taxon>Vermiconidia</taxon>
    </lineage>
</organism>
<protein>
    <submittedName>
        <fullName evidence="1">Uncharacterized protein</fullName>
    </submittedName>
</protein>
<evidence type="ECO:0000313" key="2">
    <source>
        <dbReference type="Proteomes" id="UP001281147"/>
    </source>
</evidence>
<evidence type="ECO:0000313" key="1">
    <source>
        <dbReference type="EMBL" id="KAK3698993.1"/>
    </source>
</evidence>
<sequence length="177" mass="19828">MANNPNSNGSRFGLISGLIGLSLCAAQTWKGHIDARNERERLQEMHEQKMHFLHESHRQQLHHKDSEIRAKGLEVEMRDHVLGRKEMELEGHWHRFGVREGGREKDRDRDGDNGKVGVEEERRRVYAEAVGGAAAVEADGKGAEDGRVGMEKEVWKLMGAGREADEGGDVVTGKEDP</sequence>
<reference evidence="1" key="1">
    <citation type="submission" date="2023-07" db="EMBL/GenBank/DDBJ databases">
        <title>Black Yeasts Isolated from many extreme environments.</title>
        <authorList>
            <person name="Coleine C."/>
            <person name="Stajich J.E."/>
            <person name="Selbmann L."/>
        </authorList>
    </citation>
    <scope>NUCLEOTIDE SEQUENCE</scope>
    <source>
        <strain evidence="1">CCFEE 5714</strain>
    </source>
</reference>
<dbReference type="Proteomes" id="UP001281147">
    <property type="component" value="Unassembled WGS sequence"/>
</dbReference>
<comment type="caution">
    <text evidence="1">The sequence shown here is derived from an EMBL/GenBank/DDBJ whole genome shotgun (WGS) entry which is preliminary data.</text>
</comment>
<gene>
    <name evidence="1" type="ORF">LTR37_016684</name>
</gene>
<accession>A0ACC3MM80</accession>
<proteinExistence type="predicted"/>